<comment type="similarity">
    <text evidence="1 2">Belongs to the anti-sigma-factor antagonist family.</text>
</comment>
<dbReference type="CDD" id="cd07043">
    <property type="entry name" value="STAS_anti-anti-sigma_factors"/>
    <property type="match status" value="1"/>
</dbReference>
<dbReference type="PANTHER" id="PTHR33495:SF2">
    <property type="entry name" value="ANTI-SIGMA FACTOR ANTAGONIST TM_1081-RELATED"/>
    <property type="match status" value="1"/>
</dbReference>
<evidence type="ECO:0000256" key="2">
    <source>
        <dbReference type="RuleBase" id="RU003749"/>
    </source>
</evidence>
<dbReference type="PROSITE" id="PS50801">
    <property type="entry name" value="STAS"/>
    <property type="match status" value="1"/>
</dbReference>
<dbReference type="Proteomes" id="UP000323337">
    <property type="component" value="Unassembled WGS sequence"/>
</dbReference>
<evidence type="ECO:0000313" key="4">
    <source>
        <dbReference type="EMBL" id="TYB33944.1"/>
    </source>
</evidence>
<dbReference type="NCBIfam" id="TIGR00377">
    <property type="entry name" value="ant_ant_sig"/>
    <property type="match status" value="1"/>
</dbReference>
<dbReference type="AlphaFoldDB" id="A0A5D0MJP3"/>
<dbReference type="InterPro" id="IPR003658">
    <property type="entry name" value="Anti-sigma_ant"/>
</dbReference>
<comment type="caution">
    <text evidence="4">The sequence shown here is derived from an EMBL/GenBank/DDBJ whole genome shotgun (WGS) entry which is preliminary data.</text>
</comment>
<organism evidence="4 5">
    <name type="scientific">Flexistipes sinusarabici</name>
    <dbReference type="NCBI Taxonomy" id="2352"/>
    <lineage>
        <taxon>Bacteria</taxon>
        <taxon>Pseudomonadati</taxon>
        <taxon>Deferribacterota</taxon>
        <taxon>Deferribacteres</taxon>
        <taxon>Deferribacterales</taxon>
        <taxon>Flexistipitaceae</taxon>
        <taxon>Flexistipes</taxon>
    </lineage>
</organism>
<dbReference type="PANTHER" id="PTHR33495">
    <property type="entry name" value="ANTI-SIGMA FACTOR ANTAGONIST TM_1081-RELATED-RELATED"/>
    <property type="match status" value="1"/>
</dbReference>
<gene>
    <name evidence="4" type="ORF">FXF49_03485</name>
</gene>
<proteinExistence type="inferred from homology"/>
<name>A0A5D0MJP3_FLESI</name>
<feature type="domain" description="STAS" evidence="3">
    <location>
        <begin position="13"/>
        <end position="112"/>
    </location>
</feature>
<dbReference type="Pfam" id="PF01740">
    <property type="entry name" value="STAS"/>
    <property type="match status" value="1"/>
</dbReference>
<dbReference type="RefSeq" id="WP_303700518.1">
    <property type="nucleotide sequence ID" value="NZ_VSIV01000084.1"/>
</dbReference>
<evidence type="ECO:0000313" key="5">
    <source>
        <dbReference type="Proteomes" id="UP000323337"/>
    </source>
</evidence>
<dbReference type="Gene3D" id="3.30.750.24">
    <property type="entry name" value="STAS domain"/>
    <property type="match status" value="1"/>
</dbReference>
<evidence type="ECO:0000259" key="3">
    <source>
        <dbReference type="PROSITE" id="PS50801"/>
    </source>
</evidence>
<reference evidence="4 5" key="1">
    <citation type="submission" date="2019-08" db="EMBL/GenBank/DDBJ databases">
        <title>Genomic characterization of a novel candidate phylum (ARYD3) from a high temperature, high salinity tertiary oil reservoir in north central Oklahoma, USA.</title>
        <authorList>
            <person name="Youssef N.H."/>
            <person name="Yadav A."/>
            <person name="Elshahed M.S."/>
        </authorList>
    </citation>
    <scope>NUCLEOTIDE SEQUENCE [LARGE SCALE GENOMIC DNA]</scope>
    <source>
        <strain evidence="4">ARYD1</strain>
    </source>
</reference>
<dbReference type="InterPro" id="IPR002645">
    <property type="entry name" value="STAS_dom"/>
</dbReference>
<dbReference type="InterPro" id="IPR036513">
    <property type="entry name" value="STAS_dom_sf"/>
</dbReference>
<protein>
    <recommendedName>
        <fullName evidence="2">Anti-sigma factor antagonist</fullName>
    </recommendedName>
</protein>
<dbReference type="GO" id="GO:0043856">
    <property type="term" value="F:anti-sigma factor antagonist activity"/>
    <property type="evidence" value="ECO:0007669"/>
    <property type="project" value="InterPro"/>
</dbReference>
<dbReference type="EMBL" id="VSIV01000084">
    <property type="protein sequence ID" value="TYB33944.1"/>
    <property type="molecule type" value="Genomic_DNA"/>
</dbReference>
<dbReference type="SUPFAM" id="SSF52091">
    <property type="entry name" value="SpoIIaa-like"/>
    <property type="match status" value="1"/>
</dbReference>
<evidence type="ECO:0000256" key="1">
    <source>
        <dbReference type="ARBA" id="ARBA00009013"/>
    </source>
</evidence>
<accession>A0A5D0MJP3</accession>
<sequence>MAFDVSYALDGTVAVIEIPERLDAGCSNELKEKINTLVNESIYNIVIDLSKTNFIDSSGLGALVSKISVCKANGGDIRLASPGKRVFEILQITHLDKVLNYYHDLEEAVNSFVSG</sequence>